<reference evidence="3 4" key="1">
    <citation type="submission" date="2019-07" db="EMBL/GenBank/DDBJ databases">
        <title>The pathways for chlorine oxyanion respiration interact through the shared metabolite chlorate.</title>
        <authorList>
            <person name="Barnum T.P."/>
            <person name="Cheng Y."/>
            <person name="Hill K.A."/>
            <person name="Lucas L.N."/>
            <person name="Carlson H.K."/>
            <person name="Coates J.D."/>
        </authorList>
    </citation>
    <scope>NUCLEOTIDE SEQUENCE [LARGE SCALE GENOMIC DNA]</scope>
    <source>
        <strain evidence="3 4">SFB-3</strain>
    </source>
</reference>
<name>A0A557QPC3_9RHOO</name>
<dbReference type="EMBL" id="VMNK01000012">
    <property type="protein sequence ID" value="TVO54760.1"/>
    <property type="molecule type" value="Genomic_DNA"/>
</dbReference>
<feature type="region of interest" description="Disordered" evidence="1">
    <location>
        <begin position="58"/>
        <end position="77"/>
    </location>
</feature>
<dbReference type="AlphaFoldDB" id="A0A557QPC3"/>
<dbReference type="Pfam" id="PF07484">
    <property type="entry name" value="Collar"/>
    <property type="match status" value="1"/>
</dbReference>
<keyword evidence="4" id="KW-1185">Reference proteome</keyword>
<dbReference type="SUPFAM" id="SSF88874">
    <property type="entry name" value="Receptor-binding domain of short tail fibre protein gp12"/>
    <property type="match status" value="1"/>
</dbReference>
<sequence>MSEPFVGQIKMFGGTFAPRGYALCDGQLLAINQNQALFSLLGTTYGGDGRTTFALPDLRGRIPMQPGNGPGLSNRRLGERGGVEDVTLTAQQLPTHNHAANAVAPAGNSNDAAGNFWADDAGASSATYSSGPATTAMNAGAIGNAGGGQSHTNLQPFQCVNFIIALQGLFPSRN</sequence>
<gene>
    <name evidence="3" type="ORF">FHP91_12900</name>
</gene>
<accession>A0A557QPC3</accession>
<evidence type="ECO:0000313" key="3">
    <source>
        <dbReference type="EMBL" id="TVO54760.1"/>
    </source>
</evidence>
<protein>
    <submittedName>
        <fullName evidence="3">Phage tail protein</fullName>
    </submittedName>
</protein>
<organism evidence="3 4">
    <name type="scientific">Denitromonas halophila</name>
    <dbReference type="NCBI Taxonomy" id="1629404"/>
    <lineage>
        <taxon>Bacteria</taxon>
        <taxon>Pseudomonadati</taxon>
        <taxon>Pseudomonadota</taxon>
        <taxon>Betaproteobacteria</taxon>
        <taxon>Rhodocyclales</taxon>
        <taxon>Zoogloeaceae</taxon>
        <taxon>Denitromonas</taxon>
    </lineage>
</organism>
<dbReference type="OrthoDB" id="9810174at2"/>
<evidence type="ECO:0000259" key="2">
    <source>
        <dbReference type="Pfam" id="PF07484"/>
    </source>
</evidence>
<evidence type="ECO:0000256" key="1">
    <source>
        <dbReference type="SAM" id="MobiDB-lite"/>
    </source>
</evidence>
<dbReference type="Gene3D" id="3.90.1340.10">
    <property type="entry name" value="Phage tail collar domain"/>
    <property type="match status" value="1"/>
</dbReference>
<proteinExistence type="predicted"/>
<comment type="caution">
    <text evidence="3">The sequence shown here is derived from an EMBL/GenBank/DDBJ whole genome shotgun (WGS) entry which is preliminary data.</text>
</comment>
<dbReference type="InterPro" id="IPR011083">
    <property type="entry name" value="Phage_tail_collar_dom"/>
</dbReference>
<dbReference type="InterPro" id="IPR037053">
    <property type="entry name" value="Phage_tail_collar_dom_sf"/>
</dbReference>
<feature type="domain" description="Phage tail collar" evidence="2">
    <location>
        <begin position="7"/>
        <end position="63"/>
    </location>
</feature>
<dbReference type="RefSeq" id="WP_144309986.1">
    <property type="nucleotide sequence ID" value="NZ_VMNK01000012.1"/>
</dbReference>
<dbReference type="Proteomes" id="UP000319502">
    <property type="component" value="Unassembled WGS sequence"/>
</dbReference>
<evidence type="ECO:0000313" key="4">
    <source>
        <dbReference type="Proteomes" id="UP000319502"/>
    </source>
</evidence>